<evidence type="ECO:0000313" key="2">
    <source>
        <dbReference type="EMBL" id="PIC18830.1"/>
    </source>
</evidence>
<dbReference type="Proteomes" id="UP000230233">
    <property type="component" value="Chromosome X"/>
</dbReference>
<reference evidence="3" key="1">
    <citation type="submission" date="2017-10" db="EMBL/GenBank/DDBJ databases">
        <title>Rapid genome shrinkage in a self-fertile nematode reveals novel sperm competition proteins.</title>
        <authorList>
            <person name="Yin D."/>
            <person name="Schwarz E.M."/>
            <person name="Thomas C.G."/>
            <person name="Felde R.L."/>
            <person name="Korf I.F."/>
            <person name="Cutter A.D."/>
            <person name="Schartner C.M."/>
            <person name="Ralston E.J."/>
            <person name="Meyer B.J."/>
            <person name="Haag E.S."/>
        </authorList>
    </citation>
    <scope>NUCLEOTIDE SEQUENCE [LARGE SCALE GENOMIC DNA]</scope>
    <source>
        <strain evidence="3">JU1422</strain>
    </source>
</reference>
<comment type="caution">
    <text evidence="2">The sequence shown here is derived from an EMBL/GenBank/DDBJ whole genome shotgun (WGS) entry which is preliminary data.</text>
</comment>
<gene>
    <name evidence="2" type="primary">Cni-F38B6.8</name>
    <name evidence="2" type="synonym">Cnig_chr_X.g24584</name>
    <name evidence="2" type="ORF">B9Z55_024584</name>
</gene>
<protein>
    <submittedName>
        <fullName evidence="2">Uncharacterized protein</fullName>
    </submittedName>
</protein>
<accession>A0A2G5SUY1</accession>
<dbReference type="EMBL" id="PDUG01000006">
    <property type="protein sequence ID" value="PIC18830.1"/>
    <property type="molecule type" value="Genomic_DNA"/>
</dbReference>
<name>A0A2G5SUY1_9PELO</name>
<evidence type="ECO:0000313" key="3">
    <source>
        <dbReference type="Proteomes" id="UP000230233"/>
    </source>
</evidence>
<evidence type="ECO:0000256" key="1">
    <source>
        <dbReference type="SAM" id="MobiDB-lite"/>
    </source>
</evidence>
<organism evidence="2 3">
    <name type="scientific">Caenorhabditis nigoni</name>
    <dbReference type="NCBI Taxonomy" id="1611254"/>
    <lineage>
        <taxon>Eukaryota</taxon>
        <taxon>Metazoa</taxon>
        <taxon>Ecdysozoa</taxon>
        <taxon>Nematoda</taxon>
        <taxon>Chromadorea</taxon>
        <taxon>Rhabditida</taxon>
        <taxon>Rhabditina</taxon>
        <taxon>Rhabditomorpha</taxon>
        <taxon>Rhabditoidea</taxon>
        <taxon>Rhabditidae</taxon>
        <taxon>Peloderinae</taxon>
        <taxon>Caenorhabditis</taxon>
    </lineage>
</organism>
<sequence length="361" mass="40815">MSDSRDNRVRVSSASELADELSIELLTAMNLDTADLPNVFDDEVLPIGDVTIGERASDINNNVDHVIAQDDVAQTSAEPSAQAAELRNNFERMQISESNPQGSNHLLSNAVASTSDPLINHAPNVAEILEPENVDEEVPLVGPAHSPPPPSEDGPRNRTSQNQKNRERQGFRIGYMPNLKWKLEKNPPIFSSPICRNNFDHDRFIQFGDGILFNGDGNYIYDNNHIADQEERNPLNLPDVMAVGPRDREPFDMFPDDPRPPWAIRSVVSNEYIAIGEITQTEFMIRVVARLLEYAIFGVTSRNPPDLIDQYIHRGGFEGLIAYLEECERNPSQKNYIFLHITRSLWTIYHFAPYNNHKNKE</sequence>
<keyword evidence="3" id="KW-1185">Reference proteome</keyword>
<dbReference type="AlphaFoldDB" id="A0A2G5SUY1"/>
<proteinExistence type="predicted"/>
<feature type="region of interest" description="Disordered" evidence="1">
    <location>
        <begin position="138"/>
        <end position="170"/>
    </location>
</feature>
<dbReference type="OrthoDB" id="10346709at2759"/>